<feature type="transmembrane region" description="Helical" evidence="1">
    <location>
        <begin position="301"/>
        <end position="319"/>
    </location>
</feature>
<keyword evidence="1" id="KW-1133">Transmembrane helix</keyword>
<reference evidence="2 3" key="1">
    <citation type="submission" date="2019-07" db="EMBL/GenBank/DDBJ databases">
        <title>Novel species isolated from glacier.</title>
        <authorList>
            <person name="Liu Q."/>
            <person name="Xin Y.-H."/>
        </authorList>
    </citation>
    <scope>NUCLEOTIDE SEQUENCE [LARGE SCALE GENOMIC DNA]</scope>
    <source>
        <strain evidence="2 3">LB1R16</strain>
    </source>
</reference>
<evidence type="ECO:0000313" key="2">
    <source>
        <dbReference type="EMBL" id="TRW14752.1"/>
    </source>
</evidence>
<feature type="transmembrane region" description="Helical" evidence="1">
    <location>
        <begin position="362"/>
        <end position="380"/>
    </location>
</feature>
<dbReference type="OrthoDB" id="9111327at2"/>
<feature type="transmembrane region" description="Helical" evidence="1">
    <location>
        <begin position="128"/>
        <end position="151"/>
    </location>
</feature>
<keyword evidence="1" id="KW-0812">Transmembrane</keyword>
<comment type="caution">
    <text evidence="2">The sequence shown here is derived from an EMBL/GenBank/DDBJ whole genome shotgun (WGS) entry which is preliminary data.</text>
</comment>
<dbReference type="Proteomes" id="UP000317894">
    <property type="component" value="Unassembled WGS sequence"/>
</dbReference>
<dbReference type="AlphaFoldDB" id="A0A552U966"/>
<organism evidence="2 3">
    <name type="scientific">Glacieibacterium frigidum</name>
    <dbReference type="NCBI Taxonomy" id="2593303"/>
    <lineage>
        <taxon>Bacteria</taxon>
        <taxon>Pseudomonadati</taxon>
        <taxon>Pseudomonadota</taxon>
        <taxon>Alphaproteobacteria</taxon>
        <taxon>Sphingomonadales</taxon>
        <taxon>Sphingosinicellaceae</taxon>
        <taxon>Glacieibacterium</taxon>
    </lineage>
</organism>
<sequence>MSNEIEAFGALATAGLAASELDKPSVRRRLAREAAAEKARWWKPKKAAHVVEGHTEGACANCETVLVGDFCHACGQQGHVHRSVGHVFEEFLHGIWHFDSKAWRTLPLLAFRPGKLTWDYIHGKRARYIAPIALFLLSMFLMFFVFGFVGAPDFGSAPAKGSNVQTVADAREAVDGIKADIVGSEVELAEAKTGGDAETIRTASNNLAAERLALRIAEANLRRFETAEAKQTDGKGKLSVEPGKVEVQLPAKSWKEELAEQARTGQLNINSGIPGANENIRKALENPDFALYRIQQKAYKLSFLLIPLSLPVLWLMFFWRRDTTTYDHVVFTLYSLSFMSLLLVLAVLLVKATNALEGMGGPAIGSIGLLTLVPPVHMYFQLKGGYRLSTWGALWRAAVLSQATIVILALFATLIVILGLAD</sequence>
<feature type="transmembrane region" description="Helical" evidence="1">
    <location>
        <begin position="331"/>
        <end position="350"/>
    </location>
</feature>
<proteinExistence type="predicted"/>
<name>A0A552U966_9SPHN</name>
<dbReference type="EMBL" id="VJWA01000002">
    <property type="protein sequence ID" value="TRW14752.1"/>
    <property type="molecule type" value="Genomic_DNA"/>
</dbReference>
<dbReference type="RefSeq" id="WP_144334922.1">
    <property type="nucleotide sequence ID" value="NZ_VJWA01000002.1"/>
</dbReference>
<keyword evidence="3" id="KW-1185">Reference proteome</keyword>
<dbReference type="Pfam" id="PF12412">
    <property type="entry name" value="DUF3667"/>
    <property type="match status" value="1"/>
</dbReference>
<accession>A0A552U966</accession>
<gene>
    <name evidence="2" type="ORF">FMM06_13805</name>
</gene>
<evidence type="ECO:0000256" key="1">
    <source>
        <dbReference type="SAM" id="Phobius"/>
    </source>
</evidence>
<evidence type="ECO:0000313" key="3">
    <source>
        <dbReference type="Proteomes" id="UP000317894"/>
    </source>
</evidence>
<feature type="transmembrane region" description="Helical" evidence="1">
    <location>
        <begin position="400"/>
        <end position="421"/>
    </location>
</feature>
<dbReference type="InterPro" id="IPR022134">
    <property type="entry name" value="DUF3667"/>
</dbReference>
<protein>
    <submittedName>
        <fullName evidence="2">DUF3667 domain-containing protein</fullName>
    </submittedName>
</protein>
<keyword evidence="1" id="KW-0472">Membrane</keyword>